<evidence type="ECO:0000313" key="1">
    <source>
        <dbReference type="EMBL" id="TPN87200.1"/>
    </source>
</evidence>
<dbReference type="GO" id="GO:0005886">
    <property type="term" value="C:plasma membrane"/>
    <property type="evidence" value="ECO:0007669"/>
    <property type="project" value="InterPro"/>
</dbReference>
<dbReference type="NCBIfam" id="TIGR04409">
    <property type="entry name" value="LptC_YrbK"/>
    <property type="match status" value="1"/>
</dbReference>
<dbReference type="RefSeq" id="WP_140591623.1">
    <property type="nucleotide sequence ID" value="NZ_VFWZ01000002.1"/>
</dbReference>
<dbReference type="Proteomes" id="UP000315540">
    <property type="component" value="Unassembled WGS sequence"/>
</dbReference>
<dbReference type="InterPro" id="IPR026265">
    <property type="entry name" value="LptC"/>
</dbReference>
<dbReference type="Pfam" id="PF06835">
    <property type="entry name" value="LptC"/>
    <property type="match status" value="1"/>
</dbReference>
<evidence type="ECO:0000313" key="2">
    <source>
        <dbReference type="Proteomes" id="UP000315540"/>
    </source>
</evidence>
<dbReference type="PROSITE" id="PS51257">
    <property type="entry name" value="PROKAR_LIPOPROTEIN"/>
    <property type="match status" value="1"/>
</dbReference>
<sequence>MQNYKQHHILLNIVTAIAVTMFFSCQSEESKPSGMLVQKEAPIAEAFEVNLKYTDSGRLTAVLKTPKILDYSNKSFAYHEFPEGIILDIIDKEGKVSVVTSDYAISYQQTGIIDMRGNVDIKTADSTHLQAEQLYWDQKINWIFTDYPYKSFLPDGNINEADGFDANQDFTILNSRINDGVMFIEE</sequence>
<dbReference type="InterPro" id="IPR010664">
    <property type="entry name" value="LipoPS_assembly_LptC-rel"/>
</dbReference>
<accession>A0A504JL37</accession>
<comment type="caution">
    <text evidence="1">The sequence shown here is derived from an EMBL/GenBank/DDBJ whole genome shotgun (WGS) entry which is preliminary data.</text>
</comment>
<dbReference type="EMBL" id="VFWZ01000002">
    <property type="protein sequence ID" value="TPN87200.1"/>
    <property type="molecule type" value="Genomic_DNA"/>
</dbReference>
<dbReference type="GO" id="GO:0015221">
    <property type="term" value="F:lipopolysaccharide transmembrane transporter activity"/>
    <property type="evidence" value="ECO:0007669"/>
    <property type="project" value="InterPro"/>
</dbReference>
<dbReference type="AlphaFoldDB" id="A0A504JL37"/>
<keyword evidence="2" id="KW-1185">Reference proteome</keyword>
<protein>
    <submittedName>
        <fullName evidence="1">LPS export ABC transporter periplasmic protein LptC</fullName>
    </submittedName>
</protein>
<name>A0A504JL37_9FLAO</name>
<dbReference type="OrthoDB" id="1427074at2"/>
<proteinExistence type="predicted"/>
<reference evidence="1 2" key="1">
    <citation type="submission" date="2019-06" db="EMBL/GenBank/DDBJ databases">
        <authorList>
            <person name="Meng X."/>
        </authorList>
    </citation>
    <scope>NUCLEOTIDE SEQUENCE [LARGE SCALE GENOMIC DNA]</scope>
    <source>
        <strain evidence="1 2">M625</strain>
    </source>
</reference>
<gene>
    <name evidence="1" type="primary">lptC</name>
    <name evidence="1" type="ORF">FHK87_06325</name>
</gene>
<organism evidence="1 2">
    <name type="scientific">Aquimarina algicola</name>
    <dbReference type="NCBI Taxonomy" id="2589995"/>
    <lineage>
        <taxon>Bacteria</taxon>
        <taxon>Pseudomonadati</taxon>
        <taxon>Bacteroidota</taxon>
        <taxon>Flavobacteriia</taxon>
        <taxon>Flavobacteriales</taxon>
        <taxon>Flavobacteriaceae</taxon>
        <taxon>Aquimarina</taxon>
    </lineage>
</organism>